<protein>
    <recommendedName>
        <fullName evidence="9">HTH myb-type domain-containing protein</fullName>
    </recommendedName>
</protein>
<dbReference type="InterPro" id="IPR009057">
    <property type="entry name" value="Homeodomain-like_sf"/>
</dbReference>
<accession>A0ABR2EK56</accession>
<keyword evidence="4" id="KW-0804">Transcription</keyword>
<dbReference type="NCBIfam" id="TIGR01557">
    <property type="entry name" value="myb_SHAQKYF"/>
    <property type="match status" value="1"/>
</dbReference>
<feature type="compositionally biased region" description="Acidic residues" evidence="6">
    <location>
        <begin position="8"/>
        <end position="22"/>
    </location>
</feature>
<comment type="subcellular location">
    <subcellularLocation>
        <location evidence="1">Nucleus</location>
    </subcellularLocation>
</comment>
<keyword evidence="8" id="KW-1185">Reference proteome</keyword>
<evidence type="ECO:0000256" key="6">
    <source>
        <dbReference type="SAM" id="MobiDB-lite"/>
    </source>
</evidence>
<dbReference type="Proteomes" id="UP001472677">
    <property type="component" value="Unassembled WGS sequence"/>
</dbReference>
<evidence type="ECO:0000256" key="4">
    <source>
        <dbReference type="ARBA" id="ARBA00023163"/>
    </source>
</evidence>
<dbReference type="EMBL" id="JBBPBM010000012">
    <property type="protein sequence ID" value="KAK8562372.1"/>
    <property type="molecule type" value="Genomic_DNA"/>
</dbReference>
<keyword evidence="3" id="KW-0238">DNA-binding</keyword>
<sequence length="138" mass="15640">MNTSVEKTDEDGNQMRNEEEDKVPDSGSGSSSSSIKGEEILSKRDEPNAVDKRTSKHGVKGRKSSPQEKNNKQEKQKDKDWTLELHQMFVQAMEQLGVDKAIPLRILELMGIDCLTQHNIANHLQVLPLLKLFLEKEN</sequence>
<evidence type="ECO:0008006" key="9">
    <source>
        <dbReference type="Google" id="ProtNLM"/>
    </source>
</evidence>
<evidence type="ECO:0000313" key="8">
    <source>
        <dbReference type="Proteomes" id="UP001472677"/>
    </source>
</evidence>
<dbReference type="Gene3D" id="1.10.10.60">
    <property type="entry name" value="Homeodomain-like"/>
    <property type="match status" value="1"/>
</dbReference>
<evidence type="ECO:0000256" key="2">
    <source>
        <dbReference type="ARBA" id="ARBA00023015"/>
    </source>
</evidence>
<dbReference type="SUPFAM" id="SSF46689">
    <property type="entry name" value="Homeodomain-like"/>
    <property type="match status" value="1"/>
</dbReference>
<gene>
    <name evidence="7" type="ORF">V6N12_010455</name>
</gene>
<comment type="caution">
    <text evidence="7">The sequence shown here is derived from an EMBL/GenBank/DDBJ whole genome shotgun (WGS) entry which is preliminary data.</text>
</comment>
<feature type="compositionally biased region" description="Basic and acidic residues" evidence="6">
    <location>
        <begin position="65"/>
        <end position="79"/>
    </location>
</feature>
<proteinExistence type="predicted"/>
<feature type="region of interest" description="Disordered" evidence="6">
    <location>
        <begin position="1"/>
        <end position="79"/>
    </location>
</feature>
<dbReference type="PANTHER" id="PTHR31312:SF1">
    <property type="entry name" value="TRANSCRIPTION ACTIVATOR GLK1"/>
    <property type="match status" value="1"/>
</dbReference>
<evidence type="ECO:0000256" key="1">
    <source>
        <dbReference type="ARBA" id="ARBA00004123"/>
    </source>
</evidence>
<feature type="compositionally biased region" description="Basic residues" evidence="6">
    <location>
        <begin position="54"/>
        <end position="63"/>
    </location>
</feature>
<evidence type="ECO:0000256" key="3">
    <source>
        <dbReference type="ARBA" id="ARBA00023125"/>
    </source>
</evidence>
<reference evidence="7 8" key="1">
    <citation type="journal article" date="2024" name="G3 (Bethesda)">
        <title>Genome assembly of Hibiscus sabdariffa L. provides insights into metabolisms of medicinal natural products.</title>
        <authorList>
            <person name="Kim T."/>
        </authorList>
    </citation>
    <scope>NUCLEOTIDE SEQUENCE [LARGE SCALE GENOMIC DNA]</scope>
    <source>
        <strain evidence="7">TK-2024</strain>
        <tissue evidence="7">Old leaves</tissue>
    </source>
</reference>
<organism evidence="7 8">
    <name type="scientific">Hibiscus sabdariffa</name>
    <name type="common">roselle</name>
    <dbReference type="NCBI Taxonomy" id="183260"/>
    <lineage>
        <taxon>Eukaryota</taxon>
        <taxon>Viridiplantae</taxon>
        <taxon>Streptophyta</taxon>
        <taxon>Embryophyta</taxon>
        <taxon>Tracheophyta</taxon>
        <taxon>Spermatophyta</taxon>
        <taxon>Magnoliopsida</taxon>
        <taxon>eudicotyledons</taxon>
        <taxon>Gunneridae</taxon>
        <taxon>Pentapetalae</taxon>
        <taxon>rosids</taxon>
        <taxon>malvids</taxon>
        <taxon>Malvales</taxon>
        <taxon>Malvaceae</taxon>
        <taxon>Malvoideae</taxon>
        <taxon>Hibiscus</taxon>
    </lineage>
</organism>
<feature type="compositionally biased region" description="Basic and acidic residues" evidence="6">
    <location>
        <begin position="36"/>
        <end position="53"/>
    </location>
</feature>
<dbReference type="PANTHER" id="PTHR31312">
    <property type="entry name" value="TRANSCRIPTION ACTIVATOR GLK1"/>
    <property type="match status" value="1"/>
</dbReference>
<keyword evidence="2" id="KW-0805">Transcription regulation</keyword>
<dbReference type="InterPro" id="IPR044825">
    <property type="entry name" value="GLK1/2-like"/>
</dbReference>
<evidence type="ECO:0000256" key="5">
    <source>
        <dbReference type="ARBA" id="ARBA00023242"/>
    </source>
</evidence>
<dbReference type="InterPro" id="IPR006447">
    <property type="entry name" value="Myb_dom_plants"/>
</dbReference>
<name>A0ABR2EK56_9ROSI</name>
<keyword evidence="5" id="KW-0539">Nucleus</keyword>
<evidence type="ECO:0000313" key="7">
    <source>
        <dbReference type="EMBL" id="KAK8562372.1"/>
    </source>
</evidence>